<proteinExistence type="predicted"/>
<keyword evidence="2" id="KW-1185">Reference proteome</keyword>
<reference evidence="1" key="1">
    <citation type="submission" date="2021-06" db="EMBL/GenBank/DDBJ databases">
        <authorList>
            <person name="Kallberg Y."/>
            <person name="Tangrot J."/>
            <person name="Rosling A."/>
        </authorList>
    </citation>
    <scope>NUCLEOTIDE SEQUENCE</scope>
    <source>
        <strain evidence="1">MA461A</strain>
    </source>
</reference>
<evidence type="ECO:0000313" key="2">
    <source>
        <dbReference type="Proteomes" id="UP000789920"/>
    </source>
</evidence>
<gene>
    <name evidence="1" type="ORF">RPERSI_LOCUS33078</name>
</gene>
<dbReference type="Proteomes" id="UP000789920">
    <property type="component" value="Unassembled WGS sequence"/>
</dbReference>
<dbReference type="EMBL" id="CAJVQC010141222">
    <property type="protein sequence ID" value="CAG8844133.1"/>
    <property type="molecule type" value="Genomic_DNA"/>
</dbReference>
<evidence type="ECO:0000313" key="1">
    <source>
        <dbReference type="EMBL" id="CAG8844133.1"/>
    </source>
</evidence>
<feature type="non-terminal residue" evidence="1">
    <location>
        <position position="1"/>
    </location>
</feature>
<organism evidence="1 2">
    <name type="scientific">Racocetra persica</name>
    <dbReference type="NCBI Taxonomy" id="160502"/>
    <lineage>
        <taxon>Eukaryota</taxon>
        <taxon>Fungi</taxon>
        <taxon>Fungi incertae sedis</taxon>
        <taxon>Mucoromycota</taxon>
        <taxon>Glomeromycotina</taxon>
        <taxon>Glomeromycetes</taxon>
        <taxon>Diversisporales</taxon>
        <taxon>Gigasporaceae</taxon>
        <taxon>Racocetra</taxon>
    </lineage>
</organism>
<accession>A0ACA9SP09</accession>
<feature type="non-terminal residue" evidence="1">
    <location>
        <position position="132"/>
    </location>
</feature>
<comment type="caution">
    <text evidence="1">The sequence shown here is derived from an EMBL/GenBank/DDBJ whole genome shotgun (WGS) entry which is preliminary data.</text>
</comment>
<protein>
    <submittedName>
        <fullName evidence="1">7463_t:CDS:1</fullName>
    </submittedName>
</protein>
<name>A0ACA9SP09_9GLOM</name>
<sequence>IPDNIIISKEIPIDTDKELGEISDDTSDDIKLSTCNTCTKRKHIYVNMKTQTDTIIYTETMIQTTNEYSIFDCINIETQTDNIETMEYKNDLQKLDCAFFKLKPKHIFFSFFEKLKMIALDKFGILEEVVDT</sequence>